<dbReference type="AlphaFoldDB" id="A0A0W7WI46"/>
<dbReference type="Pfam" id="PF06844">
    <property type="entry name" value="DUF1244"/>
    <property type="match status" value="1"/>
</dbReference>
<evidence type="ECO:0000259" key="1">
    <source>
        <dbReference type="Pfam" id="PF06844"/>
    </source>
</evidence>
<evidence type="ECO:0000313" key="2">
    <source>
        <dbReference type="EMBL" id="KUF10284.1"/>
    </source>
</evidence>
<dbReference type="Proteomes" id="UP000054396">
    <property type="component" value="Unassembled WGS sequence"/>
</dbReference>
<protein>
    <submittedName>
        <fullName evidence="2">Alkaline phosphatase</fullName>
    </submittedName>
</protein>
<feature type="domain" description="SMc04008-like" evidence="1">
    <location>
        <begin position="28"/>
        <end position="93"/>
    </location>
</feature>
<comment type="caution">
    <text evidence="2">The sequence shown here is derived from an EMBL/GenBank/DDBJ whole genome shotgun (WGS) entry which is preliminary data.</text>
</comment>
<dbReference type="SUPFAM" id="SSF158757">
    <property type="entry name" value="SMc04008-like"/>
    <property type="match status" value="1"/>
</dbReference>
<reference evidence="2 3" key="1">
    <citation type="submission" date="2015-12" db="EMBL/GenBank/DDBJ databases">
        <authorList>
            <person name="Shamseldin A."/>
            <person name="Moawad H."/>
            <person name="Abd El-Rahim W.M."/>
            <person name="Sadowsky M.J."/>
        </authorList>
    </citation>
    <scope>NUCLEOTIDE SEQUENCE [LARGE SCALE GENOMIC DNA]</scope>
    <source>
        <strain evidence="2 3">SJ5A-1</strain>
    </source>
</reference>
<accession>A0A0W7WI46</accession>
<keyword evidence="3" id="KW-1185">Reference proteome</keyword>
<dbReference type="STRING" id="1685382.AVJ23_12820"/>
<dbReference type="EMBL" id="LPXO01000007">
    <property type="protein sequence ID" value="KUF10284.1"/>
    <property type="molecule type" value="Genomic_DNA"/>
</dbReference>
<gene>
    <name evidence="2" type="ORF">AVJ23_12820</name>
</gene>
<dbReference type="Gene3D" id="1.10.3340.10">
    <property type="entry name" value="SMc04008-like"/>
    <property type="match status" value="1"/>
</dbReference>
<name>A0A0W7WI46_9RHOB</name>
<sequence length="104" mass="12109">MDDATRTELEAAAFRRLQRHLMEDRKDVQNIDLMNLAGFCRNCLSRWYQEAAAERGIEMGKDEAREVFYGMPYDQWKSAHQTEASPDQKAAFDTAFKENVTDKQ</sequence>
<proteinExistence type="predicted"/>
<organism evidence="2 3">
    <name type="scientific">Pseudoponticoccus marisrubri</name>
    <dbReference type="NCBI Taxonomy" id="1685382"/>
    <lineage>
        <taxon>Bacteria</taxon>
        <taxon>Pseudomonadati</taxon>
        <taxon>Pseudomonadota</taxon>
        <taxon>Alphaproteobacteria</taxon>
        <taxon>Rhodobacterales</taxon>
        <taxon>Roseobacteraceae</taxon>
        <taxon>Pseudoponticoccus</taxon>
    </lineage>
</organism>
<evidence type="ECO:0000313" key="3">
    <source>
        <dbReference type="Proteomes" id="UP000054396"/>
    </source>
</evidence>
<dbReference type="InterPro" id="IPR023163">
    <property type="entry name" value="SMc04008-like_domain"/>
</dbReference>
<dbReference type="RefSeq" id="WP_058862602.1">
    <property type="nucleotide sequence ID" value="NZ_LPXO01000007.1"/>
</dbReference>
<dbReference type="InterPro" id="IPR036810">
    <property type="entry name" value="SMc04008-like_sf"/>
</dbReference>
<dbReference type="OrthoDB" id="9802252at2"/>